<name>A0A9N9IBY9_9GLOM</name>
<organism evidence="1 2">
    <name type="scientific">Funneliformis caledonium</name>
    <dbReference type="NCBI Taxonomy" id="1117310"/>
    <lineage>
        <taxon>Eukaryota</taxon>
        <taxon>Fungi</taxon>
        <taxon>Fungi incertae sedis</taxon>
        <taxon>Mucoromycota</taxon>
        <taxon>Glomeromycotina</taxon>
        <taxon>Glomeromycetes</taxon>
        <taxon>Glomerales</taxon>
        <taxon>Glomeraceae</taxon>
        <taxon>Funneliformis</taxon>
    </lineage>
</organism>
<dbReference type="OrthoDB" id="74661at2759"/>
<evidence type="ECO:0000313" key="2">
    <source>
        <dbReference type="Proteomes" id="UP000789570"/>
    </source>
</evidence>
<comment type="caution">
    <text evidence="1">The sequence shown here is derived from an EMBL/GenBank/DDBJ whole genome shotgun (WGS) entry which is preliminary data.</text>
</comment>
<reference evidence="1" key="1">
    <citation type="submission" date="2021-06" db="EMBL/GenBank/DDBJ databases">
        <authorList>
            <person name="Kallberg Y."/>
            <person name="Tangrot J."/>
            <person name="Rosling A."/>
        </authorList>
    </citation>
    <scope>NUCLEOTIDE SEQUENCE</scope>
    <source>
        <strain evidence="1">UK204</strain>
    </source>
</reference>
<protein>
    <submittedName>
        <fullName evidence="1">5675_t:CDS:1</fullName>
    </submittedName>
</protein>
<proteinExistence type="predicted"/>
<dbReference type="EMBL" id="CAJVPQ010011578">
    <property type="protein sequence ID" value="CAG8727902.1"/>
    <property type="molecule type" value="Genomic_DNA"/>
</dbReference>
<sequence>VNVPINSPYLNDPSVDIPNVLGGELLLPTNKIENCFPTITEEHIDVIVELPELPALTDKSVIQISSVNEEYLAKILEYTGLDYKTTTLEEELPGLDLNLNERINAFKWSDEAEILQNGRYKTYITNILKLGSFRRLGIYDTINDNSFLTTSADILPMKLSGTTDLVIVDRHSIAMQLPEKHIRILFELKKIIVKADTFQIMAELISADLKSNYTILAVLTDLIDDWRFYWLNDNDRNIIGFKLPRVNAVALLRKNLAFAELEQERSENKELGQELDQVLGISTSEVEEPLPKRQKIKQIFGTANVSSDIASMEDFFDTMTEEEIFRYKAKRLLISFFSQINFNQWSEQGQAEVEKEKKELEYFNVNDYDDG</sequence>
<dbReference type="Proteomes" id="UP000789570">
    <property type="component" value="Unassembled WGS sequence"/>
</dbReference>
<gene>
    <name evidence="1" type="ORF">FCALED_LOCUS14790</name>
</gene>
<keyword evidence="2" id="KW-1185">Reference proteome</keyword>
<feature type="non-terminal residue" evidence="1">
    <location>
        <position position="371"/>
    </location>
</feature>
<accession>A0A9N9IBY9</accession>
<dbReference type="AlphaFoldDB" id="A0A9N9IBY9"/>
<evidence type="ECO:0000313" key="1">
    <source>
        <dbReference type="EMBL" id="CAG8727902.1"/>
    </source>
</evidence>